<accession>G7VE88</accession>
<protein>
    <submittedName>
        <fullName evidence="1">Uncharacterized protein</fullName>
    </submittedName>
</protein>
<proteinExistence type="predicted"/>
<organism evidence="1 2">
    <name type="scientific">Pyrobaculum ferrireducens</name>
    <dbReference type="NCBI Taxonomy" id="1104324"/>
    <lineage>
        <taxon>Archaea</taxon>
        <taxon>Thermoproteota</taxon>
        <taxon>Thermoprotei</taxon>
        <taxon>Thermoproteales</taxon>
        <taxon>Thermoproteaceae</taxon>
        <taxon>Pyrobaculum</taxon>
    </lineage>
</organism>
<dbReference type="STRING" id="1104324.P186_2674"/>
<dbReference type="GeneID" id="11594275"/>
<dbReference type="AlphaFoldDB" id="G7VE88"/>
<dbReference type="Proteomes" id="UP000005867">
    <property type="component" value="Chromosome"/>
</dbReference>
<reference evidence="1 2" key="1">
    <citation type="journal article" date="2012" name="J. Bacteriol.">
        <title>Complete genome sequence of strain 1860, a crenarchaeon of the genus pyrobaculum able to grow with various electron acceptors.</title>
        <authorList>
            <person name="Mardanov A.V."/>
            <person name="Gumerov V.M."/>
            <person name="Slobodkina G.B."/>
            <person name="Beletsky A.V."/>
            <person name="Bonch-Osmolovskaya E.A."/>
            <person name="Ravin N.V."/>
            <person name="Skryabin K.G."/>
        </authorList>
    </citation>
    <scope>NUCLEOTIDE SEQUENCE [LARGE SCALE GENOMIC DNA]</scope>
    <source>
        <strain evidence="1 2">1860</strain>
    </source>
</reference>
<keyword evidence="2" id="KW-1185">Reference proteome</keyword>
<dbReference type="KEGG" id="pyr:P186_2674"/>
<evidence type="ECO:0000313" key="1">
    <source>
        <dbReference type="EMBL" id="AET34058.1"/>
    </source>
</evidence>
<evidence type="ECO:0000313" key="2">
    <source>
        <dbReference type="Proteomes" id="UP000005867"/>
    </source>
</evidence>
<dbReference type="RefSeq" id="WP_014289883.1">
    <property type="nucleotide sequence ID" value="NC_016645.1"/>
</dbReference>
<dbReference type="EMBL" id="CP003098">
    <property type="protein sequence ID" value="AET34058.1"/>
    <property type="molecule type" value="Genomic_DNA"/>
</dbReference>
<dbReference type="BioCyc" id="PSP1104324:GJSN-2618-MONOMER"/>
<name>G7VE88_9CREN</name>
<gene>
    <name evidence="1" type="ORF">P186_2674</name>
</gene>
<dbReference type="HOGENOM" id="CLU_2839514_0_0_2"/>
<sequence>MGKTEILRRFIEGKRCLYFLTSVRDNLYMHSGVSRKVEPGGLGEPRSTLLRRWTGRVWSLTNSAT</sequence>